<evidence type="ECO:0000313" key="1">
    <source>
        <dbReference type="EMBL" id="KIM47183.1"/>
    </source>
</evidence>
<gene>
    <name evidence="1" type="ORF">M413DRAFT_23432</name>
</gene>
<dbReference type="STRING" id="686832.A0A0C2YBI6"/>
<reference evidence="2" key="2">
    <citation type="submission" date="2015-01" db="EMBL/GenBank/DDBJ databases">
        <title>Evolutionary Origins and Diversification of the Mycorrhizal Mutualists.</title>
        <authorList>
            <consortium name="DOE Joint Genome Institute"/>
            <consortium name="Mycorrhizal Genomics Consortium"/>
            <person name="Kohler A."/>
            <person name="Kuo A."/>
            <person name="Nagy L.G."/>
            <person name="Floudas D."/>
            <person name="Copeland A."/>
            <person name="Barry K.W."/>
            <person name="Cichocki N."/>
            <person name="Veneault-Fourrey C."/>
            <person name="LaButti K."/>
            <person name="Lindquist E.A."/>
            <person name="Lipzen A."/>
            <person name="Lundell T."/>
            <person name="Morin E."/>
            <person name="Murat C."/>
            <person name="Riley R."/>
            <person name="Ohm R."/>
            <person name="Sun H."/>
            <person name="Tunlid A."/>
            <person name="Henrissat B."/>
            <person name="Grigoriev I.V."/>
            <person name="Hibbett D.S."/>
            <person name="Martin F."/>
        </authorList>
    </citation>
    <scope>NUCLEOTIDE SEQUENCE [LARGE SCALE GENOMIC DNA]</scope>
    <source>
        <strain evidence="2">h7</strain>
    </source>
</reference>
<keyword evidence="2" id="KW-1185">Reference proteome</keyword>
<reference evidence="1 2" key="1">
    <citation type="submission" date="2014-04" db="EMBL/GenBank/DDBJ databases">
        <authorList>
            <consortium name="DOE Joint Genome Institute"/>
            <person name="Kuo A."/>
            <person name="Gay G."/>
            <person name="Dore J."/>
            <person name="Kohler A."/>
            <person name="Nagy L.G."/>
            <person name="Floudas D."/>
            <person name="Copeland A."/>
            <person name="Barry K.W."/>
            <person name="Cichocki N."/>
            <person name="Veneault-Fourrey C."/>
            <person name="LaButti K."/>
            <person name="Lindquist E.A."/>
            <person name="Lipzen A."/>
            <person name="Lundell T."/>
            <person name="Morin E."/>
            <person name="Murat C."/>
            <person name="Sun H."/>
            <person name="Tunlid A."/>
            <person name="Henrissat B."/>
            <person name="Grigoriev I.V."/>
            <person name="Hibbett D.S."/>
            <person name="Martin F."/>
            <person name="Nordberg H.P."/>
            <person name="Cantor M.N."/>
            <person name="Hua S.X."/>
        </authorList>
    </citation>
    <scope>NUCLEOTIDE SEQUENCE [LARGE SCALE GENOMIC DNA]</scope>
    <source>
        <strain evidence="2">h7</strain>
    </source>
</reference>
<sequence>MAATQIQPLPPNPYSAVINLEQRQNAYSCCLDRTTSAAQIILARVLGYLIIEAPIQEGQAYLLVKQNKGSTPAPSENPSRPSLTEEASWFRCPVDESLTDHRTAKQLYLARDRFHCLGCGKMEFAYYRTLTPAEQAQVHDFVNTNASHIFPPPTNQDLDADRDLKTQYSAIVEAIVHNFSGISVLDKLDGSSIHRLSNILTLGLKAHKLFDDLQLWFEAVPLSASPTGCRPLLT</sequence>
<evidence type="ECO:0000313" key="2">
    <source>
        <dbReference type="Proteomes" id="UP000053424"/>
    </source>
</evidence>
<protein>
    <submittedName>
        <fullName evidence="1">Uncharacterized protein</fullName>
    </submittedName>
</protein>
<name>A0A0C2YBI6_HEBCY</name>
<dbReference type="HOGENOM" id="CLU_049186_1_1_1"/>
<dbReference type="AlphaFoldDB" id="A0A0C2YBI6"/>
<dbReference type="Proteomes" id="UP000053424">
    <property type="component" value="Unassembled WGS sequence"/>
</dbReference>
<proteinExistence type="predicted"/>
<accession>A0A0C2YBI6</accession>
<dbReference type="EMBL" id="KN831770">
    <property type="protein sequence ID" value="KIM47183.1"/>
    <property type="molecule type" value="Genomic_DNA"/>
</dbReference>
<dbReference type="OrthoDB" id="2104739at2759"/>
<organism evidence="1 2">
    <name type="scientific">Hebeloma cylindrosporum</name>
    <dbReference type="NCBI Taxonomy" id="76867"/>
    <lineage>
        <taxon>Eukaryota</taxon>
        <taxon>Fungi</taxon>
        <taxon>Dikarya</taxon>
        <taxon>Basidiomycota</taxon>
        <taxon>Agaricomycotina</taxon>
        <taxon>Agaricomycetes</taxon>
        <taxon>Agaricomycetidae</taxon>
        <taxon>Agaricales</taxon>
        <taxon>Agaricineae</taxon>
        <taxon>Hymenogastraceae</taxon>
        <taxon>Hebeloma</taxon>
    </lineage>
</organism>